<reference evidence="1" key="1">
    <citation type="journal article" date="2014" name="PLoS Genet.">
        <title>The Genome of Spironucleus salmonicida Highlights a Fish Pathogen Adapted to Fluctuating Environments.</title>
        <authorList>
            <person name="Xu F."/>
            <person name="Jerlstrom-Hultqvist J."/>
            <person name="Einarsson E."/>
            <person name="Astvaldsson A."/>
            <person name="Svard S.G."/>
            <person name="Andersson J.O."/>
        </authorList>
    </citation>
    <scope>NUCLEOTIDE SEQUENCE</scope>
</reference>
<evidence type="ECO:0000313" key="1">
    <source>
        <dbReference type="EMBL" id="EST43484.1"/>
    </source>
</evidence>
<sequence>MQQSLRNAIFATPRLAFCANSDRFGGPEIRFQDRNTARLAPSKSSKTAQLEGLLRENASINAKIGLLRAREQRKTLAGSG</sequence>
<gene>
    <name evidence="1" type="ORF">SS50377_16855</name>
</gene>
<name>V6LRS4_9EUKA</name>
<organism evidence="1">
    <name type="scientific">Spironucleus salmonicida</name>
    <dbReference type="NCBI Taxonomy" id="348837"/>
    <lineage>
        <taxon>Eukaryota</taxon>
        <taxon>Metamonada</taxon>
        <taxon>Diplomonadida</taxon>
        <taxon>Hexamitidae</taxon>
        <taxon>Hexamitinae</taxon>
        <taxon>Spironucleus</taxon>
    </lineage>
</organism>
<protein>
    <submittedName>
        <fullName evidence="1">Uncharacterized protein</fullName>
    </submittedName>
</protein>
<proteinExistence type="predicted"/>
<dbReference type="AlphaFoldDB" id="V6LRS4"/>
<accession>V6LRS4</accession>
<dbReference type="EMBL" id="KI546136">
    <property type="protein sequence ID" value="EST43484.1"/>
    <property type="molecule type" value="Genomic_DNA"/>
</dbReference>